<dbReference type="OrthoDB" id="9800719at2"/>
<evidence type="ECO:0000313" key="16">
    <source>
        <dbReference type="Proteomes" id="UP000196368"/>
    </source>
</evidence>
<evidence type="ECO:0000256" key="12">
    <source>
        <dbReference type="ARBA" id="ARBA00049255"/>
    </source>
</evidence>
<sequence length="346" mass="38775">MTIQEFKSACSTIEQEYKAKIGQAADLAAVEELRVAALGRKGALTELLKGLKDFSIEEKKEAGPLGNALKAALTAAFDEKTEFFAAKEINDELNKVNLDLTLPGYPVAKGHRHPLSVAQDRMTDILSRLGFEWAEGPWVEDEKHNFDLLNIPLHHPARDAQDTFFVDGKMPLVLRTHTSNVQSRYMEKHKPPLRIMAPGRVFRNDSLDATHSPVFHQIEGLYVDKHVSLADLKSDLTAFMKGLFGNKAEIRFRPSFFPFTEPSVEVDVKCVFCQGKGCNVCKGNGWIEMLGAGVVHPNVLRNCGIDPEVYSGYAFGMGVERLAMMMLNIKDIRTFYENDLRVLKQF</sequence>
<comment type="subunit">
    <text evidence="3 13">Tetramer of two alpha and two beta subunits.</text>
</comment>
<feature type="domain" description="Aminoacyl-transfer RNA synthetases class-II family profile" evidence="14">
    <location>
        <begin position="124"/>
        <end position="345"/>
    </location>
</feature>
<dbReference type="GO" id="GO:0005524">
    <property type="term" value="F:ATP binding"/>
    <property type="evidence" value="ECO:0007669"/>
    <property type="project" value="UniProtKB-UniRule"/>
</dbReference>
<dbReference type="Proteomes" id="UP000196368">
    <property type="component" value="Unassembled WGS sequence"/>
</dbReference>
<dbReference type="NCBIfam" id="TIGR00468">
    <property type="entry name" value="pheS"/>
    <property type="match status" value="1"/>
</dbReference>
<dbReference type="HAMAP" id="MF_00281">
    <property type="entry name" value="Phe_tRNA_synth_alpha1"/>
    <property type="match status" value="1"/>
</dbReference>
<dbReference type="SUPFAM" id="SSF55681">
    <property type="entry name" value="Class II aaRS and biotin synthetases"/>
    <property type="match status" value="1"/>
</dbReference>
<reference evidence="16" key="1">
    <citation type="submission" date="2017-04" db="EMBL/GenBank/DDBJ databases">
        <title>Function of individual gut microbiota members based on whole genome sequencing of pure cultures obtained from chicken caecum.</title>
        <authorList>
            <person name="Medvecky M."/>
            <person name="Cejkova D."/>
            <person name="Polansky O."/>
            <person name="Karasova D."/>
            <person name="Kubasova T."/>
            <person name="Cizek A."/>
            <person name="Rychlik I."/>
        </authorList>
    </citation>
    <scope>NUCLEOTIDE SEQUENCE [LARGE SCALE GENOMIC DNA]</scope>
    <source>
        <strain evidence="16">An273</strain>
    </source>
</reference>
<dbReference type="GO" id="GO:0000287">
    <property type="term" value="F:magnesium ion binding"/>
    <property type="evidence" value="ECO:0007669"/>
    <property type="project" value="UniProtKB-UniRule"/>
</dbReference>
<organism evidence="15 16">
    <name type="scientific">Candidatus Avelusimicrobium gallicola</name>
    <dbReference type="NCBI Taxonomy" id="2562704"/>
    <lineage>
        <taxon>Bacteria</taxon>
        <taxon>Pseudomonadati</taxon>
        <taxon>Elusimicrobiota</taxon>
        <taxon>Elusimicrobia</taxon>
        <taxon>Elusimicrobiales</taxon>
        <taxon>Elusimicrobiaceae</taxon>
        <taxon>Candidatus Avelusimicrobium</taxon>
    </lineage>
</organism>
<evidence type="ECO:0000256" key="10">
    <source>
        <dbReference type="ARBA" id="ARBA00022917"/>
    </source>
</evidence>
<dbReference type="InterPro" id="IPR045864">
    <property type="entry name" value="aa-tRNA-synth_II/BPL/LPL"/>
</dbReference>
<dbReference type="GO" id="GO:0000049">
    <property type="term" value="F:tRNA binding"/>
    <property type="evidence" value="ECO:0007669"/>
    <property type="project" value="InterPro"/>
</dbReference>
<dbReference type="InterPro" id="IPR004188">
    <property type="entry name" value="Phe-tRNA_ligase_II_N"/>
</dbReference>
<evidence type="ECO:0000313" key="15">
    <source>
        <dbReference type="EMBL" id="OUO57601.1"/>
    </source>
</evidence>
<dbReference type="GO" id="GO:0006432">
    <property type="term" value="P:phenylalanyl-tRNA aminoacylation"/>
    <property type="evidence" value="ECO:0007669"/>
    <property type="project" value="UniProtKB-UniRule"/>
</dbReference>
<dbReference type="InterPro" id="IPR006195">
    <property type="entry name" value="aa-tRNA-synth_II"/>
</dbReference>
<comment type="cofactor">
    <cofactor evidence="13">
        <name>Mg(2+)</name>
        <dbReference type="ChEBI" id="CHEBI:18420"/>
    </cofactor>
    <text evidence="13">Binds 2 magnesium ions per tetramer.</text>
</comment>
<keyword evidence="5 13" id="KW-0436">Ligase</keyword>
<dbReference type="Pfam" id="PF01409">
    <property type="entry name" value="tRNA-synt_2d"/>
    <property type="match status" value="1"/>
</dbReference>
<dbReference type="PANTHER" id="PTHR11538">
    <property type="entry name" value="PHENYLALANYL-TRNA SYNTHETASE"/>
    <property type="match status" value="1"/>
</dbReference>
<evidence type="ECO:0000256" key="11">
    <source>
        <dbReference type="ARBA" id="ARBA00023146"/>
    </source>
</evidence>
<dbReference type="AlphaFoldDB" id="A0A1Y4DQF6"/>
<dbReference type="GO" id="GO:0005737">
    <property type="term" value="C:cytoplasm"/>
    <property type="evidence" value="ECO:0007669"/>
    <property type="project" value="UniProtKB-SubCell"/>
</dbReference>
<evidence type="ECO:0000256" key="1">
    <source>
        <dbReference type="ARBA" id="ARBA00004496"/>
    </source>
</evidence>
<evidence type="ECO:0000256" key="9">
    <source>
        <dbReference type="ARBA" id="ARBA00022842"/>
    </source>
</evidence>
<keyword evidence="9 13" id="KW-0460">Magnesium</keyword>
<keyword evidence="7 13" id="KW-0547">Nucleotide-binding</keyword>
<comment type="caution">
    <text evidence="15">The sequence shown here is derived from an EMBL/GenBank/DDBJ whole genome shotgun (WGS) entry which is preliminary data.</text>
</comment>
<keyword evidence="10 13" id="KW-0648">Protein biosynthesis</keyword>
<proteinExistence type="inferred from homology"/>
<dbReference type="FunFam" id="3.30.930.10:FF:000003">
    <property type="entry name" value="Phenylalanine--tRNA ligase alpha subunit"/>
    <property type="match status" value="1"/>
</dbReference>
<keyword evidence="11 13" id="KW-0030">Aminoacyl-tRNA synthetase</keyword>
<dbReference type="RefSeq" id="WP_087287228.1">
    <property type="nucleotide sequence ID" value="NZ_NFJD01000001.1"/>
</dbReference>
<evidence type="ECO:0000256" key="4">
    <source>
        <dbReference type="ARBA" id="ARBA00022490"/>
    </source>
</evidence>
<dbReference type="InterPro" id="IPR022911">
    <property type="entry name" value="Phe_tRNA_ligase_alpha1_bac"/>
</dbReference>
<evidence type="ECO:0000256" key="13">
    <source>
        <dbReference type="HAMAP-Rule" id="MF_00281"/>
    </source>
</evidence>
<evidence type="ECO:0000256" key="6">
    <source>
        <dbReference type="ARBA" id="ARBA00022723"/>
    </source>
</evidence>
<protein>
    <recommendedName>
        <fullName evidence="13">Phenylalanine--tRNA ligase alpha subunit</fullName>
        <ecNumber evidence="13">6.1.1.20</ecNumber>
    </recommendedName>
    <alternativeName>
        <fullName evidence="13">Phenylalanyl-tRNA synthetase alpha subunit</fullName>
        <shortName evidence="13">PheRS</shortName>
    </alternativeName>
</protein>
<dbReference type="Gene3D" id="3.30.930.10">
    <property type="entry name" value="Bira Bifunctional Protein, Domain 2"/>
    <property type="match status" value="1"/>
</dbReference>
<evidence type="ECO:0000256" key="5">
    <source>
        <dbReference type="ARBA" id="ARBA00022598"/>
    </source>
</evidence>
<dbReference type="InterPro" id="IPR004529">
    <property type="entry name" value="Phe-tRNA-synth_IIc_asu"/>
</dbReference>
<comment type="catalytic activity">
    <reaction evidence="12 13">
        <text>tRNA(Phe) + L-phenylalanine + ATP = L-phenylalanyl-tRNA(Phe) + AMP + diphosphate + H(+)</text>
        <dbReference type="Rhea" id="RHEA:19413"/>
        <dbReference type="Rhea" id="RHEA-COMP:9668"/>
        <dbReference type="Rhea" id="RHEA-COMP:9699"/>
        <dbReference type="ChEBI" id="CHEBI:15378"/>
        <dbReference type="ChEBI" id="CHEBI:30616"/>
        <dbReference type="ChEBI" id="CHEBI:33019"/>
        <dbReference type="ChEBI" id="CHEBI:58095"/>
        <dbReference type="ChEBI" id="CHEBI:78442"/>
        <dbReference type="ChEBI" id="CHEBI:78531"/>
        <dbReference type="ChEBI" id="CHEBI:456215"/>
        <dbReference type="EC" id="6.1.1.20"/>
    </reaction>
</comment>
<dbReference type="GO" id="GO:0004826">
    <property type="term" value="F:phenylalanine-tRNA ligase activity"/>
    <property type="evidence" value="ECO:0007669"/>
    <property type="project" value="UniProtKB-UniRule"/>
</dbReference>
<dbReference type="PANTHER" id="PTHR11538:SF41">
    <property type="entry name" value="PHENYLALANINE--TRNA LIGASE, MITOCHONDRIAL"/>
    <property type="match status" value="1"/>
</dbReference>
<evidence type="ECO:0000256" key="7">
    <source>
        <dbReference type="ARBA" id="ARBA00022741"/>
    </source>
</evidence>
<gene>
    <name evidence="13" type="primary">pheS</name>
    <name evidence="15" type="ORF">B5F75_02170</name>
</gene>
<keyword evidence="4 13" id="KW-0963">Cytoplasm</keyword>
<dbReference type="InterPro" id="IPR002319">
    <property type="entry name" value="Phenylalanyl-tRNA_Synthase"/>
</dbReference>
<dbReference type="EMBL" id="NFJD01000001">
    <property type="protein sequence ID" value="OUO57601.1"/>
    <property type="molecule type" value="Genomic_DNA"/>
</dbReference>
<evidence type="ECO:0000256" key="2">
    <source>
        <dbReference type="ARBA" id="ARBA00010207"/>
    </source>
</evidence>
<evidence type="ECO:0000256" key="3">
    <source>
        <dbReference type="ARBA" id="ARBA00011209"/>
    </source>
</evidence>
<keyword evidence="6 13" id="KW-0479">Metal-binding</keyword>
<evidence type="ECO:0000259" key="14">
    <source>
        <dbReference type="PROSITE" id="PS50862"/>
    </source>
</evidence>
<keyword evidence="16" id="KW-1185">Reference proteome</keyword>
<dbReference type="Pfam" id="PF02912">
    <property type="entry name" value="Phe_tRNA-synt_N"/>
    <property type="match status" value="1"/>
</dbReference>
<dbReference type="EC" id="6.1.1.20" evidence="13"/>
<accession>A0A1Y4DQF6</accession>
<name>A0A1Y4DQF6_9BACT</name>
<comment type="subcellular location">
    <subcellularLocation>
        <location evidence="1 13">Cytoplasm</location>
    </subcellularLocation>
</comment>
<feature type="binding site" evidence="13">
    <location>
        <position position="261"/>
    </location>
    <ligand>
        <name>Mg(2+)</name>
        <dbReference type="ChEBI" id="CHEBI:18420"/>
        <note>shared with beta subunit</note>
    </ligand>
</feature>
<keyword evidence="8 13" id="KW-0067">ATP-binding</keyword>
<evidence type="ECO:0000256" key="8">
    <source>
        <dbReference type="ARBA" id="ARBA00022840"/>
    </source>
</evidence>
<dbReference type="CDD" id="cd00496">
    <property type="entry name" value="PheRS_alpha_core"/>
    <property type="match status" value="1"/>
</dbReference>
<dbReference type="InterPro" id="IPR010978">
    <property type="entry name" value="tRNA-bd_arm"/>
</dbReference>
<dbReference type="PROSITE" id="PS50862">
    <property type="entry name" value="AA_TRNA_LIGASE_II"/>
    <property type="match status" value="1"/>
</dbReference>
<comment type="similarity">
    <text evidence="2 13">Belongs to the class-II aminoacyl-tRNA synthetase family. Phe-tRNA synthetase alpha subunit type 1 subfamily.</text>
</comment>
<dbReference type="SUPFAM" id="SSF46589">
    <property type="entry name" value="tRNA-binding arm"/>
    <property type="match status" value="1"/>
</dbReference>